<organism evidence="1 2">
    <name type="scientific">Aquibacillus koreensis</name>
    <dbReference type="NCBI Taxonomy" id="279446"/>
    <lineage>
        <taxon>Bacteria</taxon>
        <taxon>Bacillati</taxon>
        <taxon>Bacillota</taxon>
        <taxon>Bacilli</taxon>
        <taxon>Bacillales</taxon>
        <taxon>Bacillaceae</taxon>
        <taxon>Aquibacillus</taxon>
    </lineage>
</organism>
<name>A0A9X4AJE9_9BACI</name>
<comment type="caution">
    <text evidence="1">The sequence shown here is derived from an EMBL/GenBank/DDBJ whole genome shotgun (WGS) entry which is preliminary data.</text>
</comment>
<sequence>MMELLSNYIPQFQGQKVTVNGYEGYKNGNDFYIIIPNPNNALLHQEQKLVSTYLIANGFENIASPIFNQQNNIITHLHEKEYVVCKGNIKKYSSQMSHPQLLASFHDTGTRYPYAPNYISSYGQWKTLWENKLDTFEQLYQQKMQERPVSHFQRLFLDSFPYLIGLSENAIQYLQETETDQRFHEGDQASITFQRYTNQVQKDLIWSHELTYDHPTRDICEHIRPLMSSDEGHSITRIKTFLNEYEQVRPLSIFGWRLLYSRLLFPIHLFDYLEVGLSTGNDEQIYESFEKALINQRNYQEKLSYFFEEMGIHPRQKAIPEIQWLKQTYKSKVKTQ</sequence>
<evidence type="ECO:0000313" key="1">
    <source>
        <dbReference type="EMBL" id="MDC3420340.1"/>
    </source>
</evidence>
<evidence type="ECO:0008006" key="3">
    <source>
        <dbReference type="Google" id="ProtNLM"/>
    </source>
</evidence>
<dbReference type="PANTHER" id="PTHR39179">
    <property type="entry name" value="SPORE COAT PROTEIN I"/>
    <property type="match status" value="1"/>
</dbReference>
<dbReference type="GO" id="GO:0042601">
    <property type="term" value="C:endospore-forming forespore"/>
    <property type="evidence" value="ECO:0007669"/>
    <property type="project" value="TreeGrafter"/>
</dbReference>
<gene>
    <name evidence="1" type="ORF">NC661_08180</name>
</gene>
<dbReference type="PANTHER" id="PTHR39179:SF2">
    <property type="entry name" value="ENDOSPORE COAT-ASSOCIATED PROTEIN YUTH"/>
    <property type="match status" value="1"/>
</dbReference>
<proteinExistence type="predicted"/>
<dbReference type="AlphaFoldDB" id="A0A9X4AJE9"/>
<reference evidence="1" key="1">
    <citation type="submission" date="2022-06" db="EMBL/GenBank/DDBJ databases">
        <title>Aquibacillus sp. a new bacterium isolated from soil saline samples.</title>
        <authorList>
            <person name="Galisteo C."/>
            <person name="De La Haba R."/>
            <person name="Sanchez-Porro C."/>
            <person name="Ventosa A."/>
        </authorList>
    </citation>
    <scope>NUCLEOTIDE SEQUENCE</scope>
    <source>
        <strain evidence="1">JCM 12387</strain>
    </source>
</reference>
<keyword evidence="2" id="KW-1185">Reference proteome</keyword>
<protein>
    <recommendedName>
        <fullName evidence="3">Spore coat protein YutH</fullName>
    </recommendedName>
</protein>
<evidence type="ECO:0000313" key="2">
    <source>
        <dbReference type="Proteomes" id="UP001145072"/>
    </source>
</evidence>
<dbReference type="InterPro" id="IPR047175">
    <property type="entry name" value="CotS-like"/>
</dbReference>
<dbReference type="RefSeq" id="WP_259868946.1">
    <property type="nucleotide sequence ID" value="NZ_JAMQJZ010000005.1"/>
</dbReference>
<dbReference type="EMBL" id="JAMQJZ010000005">
    <property type="protein sequence ID" value="MDC3420340.1"/>
    <property type="molecule type" value="Genomic_DNA"/>
</dbReference>
<dbReference type="Gene3D" id="3.90.1200.10">
    <property type="match status" value="1"/>
</dbReference>
<dbReference type="Proteomes" id="UP001145072">
    <property type="component" value="Unassembled WGS sequence"/>
</dbReference>
<accession>A0A9X4AJE9</accession>